<name>A0AAW0QWC9_9PEZI</name>
<dbReference type="AlphaFoldDB" id="A0AAW0QWC9"/>
<dbReference type="PANTHER" id="PTHR45789:SF2">
    <property type="entry name" value="FI18025P1"/>
    <property type="match status" value="1"/>
</dbReference>
<dbReference type="SMART" id="SM00398">
    <property type="entry name" value="HMG"/>
    <property type="match status" value="1"/>
</dbReference>
<evidence type="ECO:0000256" key="3">
    <source>
        <dbReference type="PROSITE-ProRule" id="PRU00267"/>
    </source>
</evidence>
<dbReference type="CDD" id="cd01389">
    <property type="entry name" value="HMG-box_ROX1-like"/>
    <property type="match status" value="1"/>
</dbReference>
<proteinExistence type="predicted"/>
<dbReference type="EMBL" id="JAQQWP010000006">
    <property type="protein sequence ID" value="KAK8114686.1"/>
    <property type="molecule type" value="Genomic_DNA"/>
</dbReference>
<dbReference type="Proteomes" id="UP001392437">
    <property type="component" value="Unassembled WGS sequence"/>
</dbReference>
<sequence length="289" mass="32717">MASNDPDPLRSVQSGGVTKPKPKPKPKAKGKKKPASDSDPKFNFDEPLSVMCKRVTDVQDADIEAWVNRSIEERRHEVDVDKNHKIKRPMNAFMLYRKHHQNRVKLRFSHENHQIVSAVCGQGWAQEPKEVIEQYNEWARIERDNHARAFPDYKFTPSKSKKPVKKPGGYDSDEDWEVPEPKEVFGGLPPGASRMPNTRGRSADHPDADYHPGGRPIYSAYHQPHGGSHARSLSHYSYQNPNKPLPSGYNTSLPQHEYYAQSVQTVGPLTTTATSRICHTLATTTRMCT</sequence>
<dbReference type="GO" id="GO:0000981">
    <property type="term" value="F:DNA-binding transcription factor activity, RNA polymerase II-specific"/>
    <property type="evidence" value="ECO:0007669"/>
    <property type="project" value="TreeGrafter"/>
</dbReference>
<evidence type="ECO:0000259" key="5">
    <source>
        <dbReference type="PROSITE" id="PS50118"/>
    </source>
</evidence>
<feature type="region of interest" description="Disordered" evidence="4">
    <location>
        <begin position="151"/>
        <end position="251"/>
    </location>
</feature>
<dbReference type="GO" id="GO:0005634">
    <property type="term" value="C:nucleus"/>
    <property type="evidence" value="ECO:0007669"/>
    <property type="project" value="UniProtKB-UniRule"/>
</dbReference>
<accession>A0AAW0QWC9</accession>
<organism evidence="6 7">
    <name type="scientific">Apiospora kogelbergensis</name>
    <dbReference type="NCBI Taxonomy" id="1337665"/>
    <lineage>
        <taxon>Eukaryota</taxon>
        <taxon>Fungi</taxon>
        <taxon>Dikarya</taxon>
        <taxon>Ascomycota</taxon>
        <taxon>Pezizomycotina</taxon>
        <taxon>Sordariomycetes</taxon>
        <taxon>Xylariomycetidae</taxon>
        <taxon>Amphisphaeriales</taxon>
        <taxon>Apiosporaceae</taxon>
        <taxon>Apiospora</taxon>
    </lineage>
</organism>
<dbReference type="Gene3D" id="1.10.30.10">
    <property type="entry name" value="High mobility group box domain"/>
    <property type="match status" value="1"/>
</dbReference>
<feature type="compositionally biased region" description="Basic residues" evidence="4">
    <location>
        <begin position="20"/>
        <end position="33"/>
    </location>
</feature>
<dbReference type="InterPro" id="IPR009071">
    <property type="entry name" value="HMG_box_dom"/>
</dbReference>
<dbReference type="PROSITE" id="PS50118">
    <property type="entry name" value="HMG_BOX_2"/>
    <property type="match status" value="1"/>
</dbReference>
<feature type="domain" description="HMG box" evidence="5">
    <location>
        <begin position="86"/>
        <end position="154"/>
    </location>
</feature>
<feature type="compositionally biased region" description="Basic and acidic residues" evidence="4">
    <location>
        <begin position="34"/>
        <end position="44"/>
    </location>
</feature>
<dbReference type="Pfam" id="PF00505">
    <property type="entry name" value="HMG_box"/>
    <property type="match status" value="1"/>
</dbReference>
<dbReference type="SUPFAM" id="SSF47095">
    <property type="entry name" value="HMG-box"/>
    <property type="match status" value="1"/>
</dbReference>
<evidence type="ECO:0000256" key="1">
    <source>
        <dbReference type="ARBA" id="ARBA00023125"/>
    </source>
</evidence>
<comment type="caution">
    <text evidence="6">The sequence shown here is derived from an EMBL/GenBank/DDBJ whole genome shotgun (WGS) entry which is preliminary data.</text>
</comment>
<dbReference type="PANTHER" id="PTHR45789">
    <property type="entry name" value="FI18025P1"/>
    <property type="match status" value="1"/>
</dbReference>
<evidence type="ECO:0000313" key="6">
    <source>
        <dbReference type="EMBL" id="KAK8114686.1"/>
    </source>
</evidence>
<feature type="compositionally biased region" description="Basic and acidic residues" evidence="4">
    <location>
        <begin position="201"/>
        <end position="212"/>
    </location>
</feature>
<dbReference type="GO" id="GO:0000978">
    <property type="term" value="F:RNA polymerase II cis-regulatory region sequence-specific DNA binding"/>
    <property type="evidence" value="ECO:0007669"/>
    <property type="project" value="TreeGrafter"/>
</dbReference>
<reference evidence="6 7" key="1">
    <citation type="submission" date="2023-01" db="EMBL/GenBank/DDBJ databases">
        <title>Analysis of 21 Apiospora genomes using comparative genomics revels a genus with tremendous synthesis potential of carbohydrate active enzymes and secondary metabolites.</title>
        <authorList>
            <person name="Sorensen T."/>
        </authorList>
    </citation>
    <scope>NUCLEOTIDE SEQUENCE [LARGE SCALE GENOMIC DNA]</scope>
    <source>
        <strain evidence="6 7">CBS 117206</strain>
    </source>
</reference>
<evidence type="ECO:0000256" key="4">
    <source>
        <dbReference type="SAM" id="MobiDB-lite"/>
    </source>
</evidence>
<evidence type="ECO:0000313" key="7">
    <source>
        <dbReference type="Proteomes" id="UP001392437"/>
    </source>
</evidence>
<dbReference type="InterPro" id="IPR036910">
    <property type="entry name" value="HMG_box_dom_sf"/>
</dbReference>
<dbReference type="InterPro" id="IPR051356">
    <property type="entry name" value="SOX/SOX-like_TF"/>
</dbReference>
<feature type="compositionally biased region" description="Polar residues" evidence="4">
    <location>
        <begin position="234"/>
        <end position="251"/>
    </location>
</feature>
<protein>
    <submittedName>
        <fullName evidence="6">HMG box protein</fullName>
    </submittedName>
</protein>
<keyword evidence="2 3" id="KW-0539">Nucleus</keyword>
<feature type="DNA-binding region" description="HMG box" evidence="3">
    <location>
        <begin position="86"/>
        <end position="154"/>
    </location>
</feature>
<feature type="region of interest" description="Disordered" evidence="4">
    <location>
        <begin position="1"/>
        <end position="44"/>
    </location>
</feature>
<keyword evidence="1 3" id="KW-0238">DNA-binding</keyword>
<evidence type="ECO:0000256" key="2">
    <source>
        <dbReference type="ARBA" id="ARBA00023242"/>
    </source>
</evidence>
<keyword evidence="7" id="KW-1185">Reference proteome</keyword>
<gene>
    <name evidence="6" type="ORF">PG999_006755</name>
</gene>